<dbReference type="InterPro" id="IPR001293">
    <property type="entry name" value="Znf_TRAF"/>
</dbReference>
<accession>A0A8B6FR25</accession>
<keyword evidence="7" id="KW-1185">Reference proteome</keyword>
<dbReference type="PROSITE" id="PS50145">
    <property type="entry name" value="ZF_TRAF"/>
    <property type="match status" value="1"/>
</dbReference>
<dbReference type="PANTHER" id="PTHR15933:SF20">
    <property type="entry name" value="F-BOX DOMAIN-CONTAINING PROTEIN"/>
    <property type="match status" value="1"/>
</dbReference>
<feature type="domain" description="TRAF-type" evidence="5">
    <location>
        <begin position="3"/>
        <end position="64"/>
    </location>
</feature>
<sequence>MAAHLRRCPANIVQCNSRNVRPEMNGICQQVFRREELAGHQQFSHLDICEPTKQYCPLAYQGCKFTIDKKTPQVPNGEVIFCKDTNSFNISRKDREQISDKDTEGEEAFIVPRHNFRKHGVDGCFQSTVTVRCTPKSHFYHFPLHYYI</sequence>
<organism evidence="6 7">
    <name type="scientific">Mytilus galloprovincialis</name>
    <name type="common">Mediterranean mussel</name>
    <dbReference type="NCBI Taxonomy" id="29158"/>
    <lineage>
        <taxon>Eukaryota</taxon>
        <taxon>Metazoa</taxon>
        <taxon>Spiralia</taxon>
        <taxon>Lophotrochozoa</taxon>
        <taxon>Mollusca</taxon>
        <taxon>Bivalvia</taxon>
        <taxon>Autobranchia</taxon>
        <taxon>Pteriomorphia</taxon>
        <taxon>Mytilida</taxon>
        <taxon>Mytiloidea</taxon>
        <taxon>Mytilidae</taxon>
        <taxon>Mytilinae</taxon>
        <taxon>Mytilus</taxon>
    </lineage>
</organism>
<evidence type="ECO:0000256" key="1">
    <source>
        <dbReference type="ARBA" id="ARBA00022723"/>
    </source>
</evidence>
<reference evidence="6" key="1">
    <citation type="submission" date="2018-11" db="EMBL/GenBank/DDBJ databases">
        <authorList>
            <person name="Alioto T."/>
            <person name="Alioto T."/>
        </authorList>
    </citation>
    <scope>NUCLEOTIDE SEQUENCE</scope>
</reference>
<keyword evidence="1 4" id="KW-0479">Metal-binding</keyword>
<dbReference type="AlphaFoldDB" id="A0A8B6FR25"/>
<name>A0A8B6FR25_MYTGA</name>
<keyword evidence="3 4" id="KW-0862">Zinc</keyword>
<evidence type="ECO:0000259" key="5">
    <source>
        <dbReference type="PROSITE" id="PS50145"/>
    </source>
</evidence>
<dbReference type="EMBL" id="UYJE01007289">
    <property type="protein sequence ID" value="VDI53261.1"/>
    <property type="molecule type" value="Genomic_DNA"/>
</dbReference>
<protein>
    <recommendedName>
        <fullName evidence="5">TRAF-type domain-containing protein</fullName>
    </recommendedName>
</protein>
<evidence type="ECO:0000256" key="4">
    <source>
        <dbReference type="PROSITE-ProRule" id="PRU00207"/>
    </source>
</evidence>
<keyword evidence="2 4" id="KW-0863">Zinc-finger</keyword>
<dbReference type="InterPro" id="IPR031890">
    <property type="entry name" value="Fbxo30/Fbxo40"/>
</dbReference>
<dbReference type="PANTHER" id="PTHR15933">
    <property type="entry name" value="PROTEIN CBG16327"/>
    <property type="match status" value="1"/>
</dbReference>
<comment type="caution">
    <text evidence="6">The sequence shown here is derived from an EMBL/GenBank/DDBJ whole genome shotgun (WGS) entry which is preliminary data.</text>
</comment>
<evidence type="ECO:0000313" key="6">
    <source>
        <dbReference type="EMBL" id="VDI53261.1"/>
    </source>
</evidence>
<dbReference type="GO" id="GO:0061630">
    <property type="term" value="F:ubiquitin protein ligase activity"/>
    <property type="evidence" value="ECO:0007669"/>
    <property type="project" value="InterPro"/>
</dbReference>
<evidence type="ECO:0000313" key="7">
    <source>
        <dbReference type="Proteomes" id="UP000596742"/>
    </source>
</evidence>
<dbReference type="Proteomes" id="UP000596742">
    <property type="component" value="Unassembled WGS sequence"/>
</dbReference>
<proteinExistence type="predicted"/>
<evidence type="ECO:0000256" key="2">
    <source>
        <dbReference type="ARBA" id="ARBA00022771"/>
    </source>
</evidence>
<dbReference type="GO" id="GO:0008270">
    <property type="term" value="F:zinc ion binding"/>
    <property type="evidence" value="ECO:0007669"/>
    <property type="project" value="UniProtKB-KW"/>
</dbReference>
<evidence type="ECO:0000256" key="3">
    <source>
        <dbReference type="ARBA" id="ARBA00022833"/>
    </source>
</evidence>
<gene>
    <name evidence="6" type="ORF">MGAL_10B005464</name>
</gene>
<feature type="zinc finger region" description="TRAF-type" evidence="4">
    <location>
        <begin position="3"/>
        <end position="64"/>
    </location>
</feature>